<name>A0A124HK12_STRCK</name>
<evidence type="ECO:0000313" key="1">
    <source>
        <dbReference type="EMBL" id="KUN18194.1"/>
    </source>
</evidence>
<dbReference type="EMBL" id="LMWP01000045">
    <property type="protein sequence ID" value="KUN18194.1"/>
    <property type="molecule type" value="Genomic_DNA"/>
</dbReference>
<dbReference type="Proteomes" id="UP000053398">
    <property type="component" value="Unassembled WGS sequence"/>
</dbReference>
<dbReference type="InterPro" id="IPR039556">
    <property type="entry name" value="ICL/PEPM"/>
</dbReference>
<dbReference type="AlphaFoldDB" id="A0A124HK12"/>
<sequence>MDNLARAAFRRRVENEGPLMIPHCPDALTARLCEELGFDGGYLGGGGLGLSLAVSEALLTTTELAQTAAAIRRRSALPLVVDGGVGFGDAVHVTRMVWDLESAGVHAIELEDQVAPKRASHHRHVEHLVPVEVMLGKIRAAVAARRDPDLLLIARTGAVQNENFDAAVERCEAYFAAGADAVMLLPENAEQRAAAPRRLSGPVALLTSFDLHTPGEWSELGYSLVIDPVTGQTAAFGALRDAYREQRSGRPSARPAAESFAVFEQMQDLAGFEDLYAIERVTTEPGT</sequence>
<comment type="caution">
    <text evidence="1">The sequence shown here is derived from an EMBL/GenBank/DDBJ whole genome shotgun (WGS) entry which is preliminary data.</text>
</comment>
<dbReference type="CDD" id="cd00377">
    <property type="entry name" value="ICL_PEPM"/>
    <property type="match status" value="1"/>
</dbReference>
<reference evidence="1 2" key="1">
    <citation type="submission" date="2015-10" db="EMBL/GenBank/DDBJ databases">
        <title>Draft genome sequence of Streptomyces corchorusii DSM 40340, type strain for the species Streptomyces corchorusii.</title>
        <authorList>
            <person name="Ruckert C."/>
            <person name="Winkler A."/>
            <person name="Kalinowski J."/>
            <person name="Kampfer P."/>
            <person name="Glaeser S."/>
        </authorList>
    </citation>
    <scope>NUCLEOTIDE SEQUENCE [LARGE SCALE GENOMIC DNA]</scope>
    <source>
        <strain evidence="1 2">DSM 40340</strain>
    </source>
</reference>
<dbReference type="PANTHER" id="PTHR42905:SF5">
    <property type="entry name" value="CARBOXYVINYL-CARBOXYPHOSPHONATE PHOSPHORYLMUTASE, CHLOROPLASTIC"/>
    <property type="match status" value="1"/>
</dbReference>
<dbReference type="SUPFAM" id="SSF51621">
    <property type="entry name" value="Phosphoenolpyruvate/pyruvate domain"/>
    <property type="match status" value="1"/>
</dbReference>
<keyword evidence="2" id="KW-1185">Reference proteome</keyword>
<organism evidence="1 2">
    <name type="scientific">Streptomyces corchorusii</name>
    <name type="common">Streptomyces chibaensis</name>
    <dbReference type="NCBI Taxonomy" id="1903"/>
    <lineage>
        <taxon>Bacteria</taxon>
        <taxon>Bacillati</taxon>
        <taxon>Actinomycetota</taxon>
        <taxon>Actinomycetes</taxon>
        <taxon>Kitasatosporales</taxon>
        <taxon>Streptomycetaceae</taxon>
        <taxon>Streptomyces</taxon>
    </lineage>
</organism>
<dbReference type="InterPro" id="IPR015813">
    <property type="entry name" value="Pyrv/PenolPyrv_kinase-like_dom"/>
</dbReference>
<dbReference type="Pfam" id="PF13714">
    <property type="entry name" value="PEP_mutase"/>
    <property type="match status" value="1"/>
</dbReference>
<dbReference type="InterPro" id="IPR040442">
    <property type="entry name" value="Pyrv_kinase-like_dom_sf"/>
</dbReference>
<gene>
    <name evidence="1" type="ORF">AQJ11_35535</name>
</gene>
<dbReference type="GO" id="GO:0016833">
    <property type="term" value="F:oxo-acid-lyase activity"/>
    <property type="evidence" value="ECO:0007669"/>
    <property type="project" value="UniProtKB-ARBA"/>
</dbReference>
<evidence type="ECO:0000313" key="2">
    <source>
        <dbReference type="Proteomes" id="UP000053398"/>
    </source>
</evidence>
<protein>
    <submittedName>
        <fullName evidence="1">Carboxyvinyl-carboxyphosphonate phosphorylmutase</fullName>
    </submittedName>
</protein>
<dbReference type="RefSeq" id="WP_059265991.1">
    <property type="nucleotide sequence ID" value="NZ_KQ948367.1"/>
</dbReference>
<dbReference type="PANTHER" id="PTHR42905">
    <property type="entry name" value="PHOSPHOENOLPYRUVATE CARBOXYLASE"/>
    <property type="match status" value="1"/>
</dbReference>
<proteinExistence type="predicted"/>
<accession>A0A124HK12</accession>
<dbReference type="Gene3D" id="3.20.20.60">
    <property type="entry name" value="Phosphoenolpyruvate-binding domains"/>
    <property type="match status" value="1"/>
</dbReference>